<evidence type="ECO:0000256" key="7">
    <source>
        <dbReference type="ARBA" id="ARBA00022927"/>
    </source>
</evidence>
<evidence type="ECO:0000256" key="10">
    <source>
        <dbReference type="ARBA" id="ARBA00023186"/>
    </source>
</evidence>
<evidence type="ECO:0000256" key="14">
    <source>
        <dbReference type="SAM" id="SignalP"/>
    </source>
</evidence>
<evidence type="ECO:0000256" key="6">
    <source>
        <dbReference type="ARBA" id="ARBA00022729"/>
    </source>
</evidence>
<evidence type="ECO:0000256" key="12">
    <source>
        <dbReference type="ARBA" id="ARBA00023288"/>
    </source>
</evidence>
<comment type="similarity">
    <text evidence="2 13">Belongs to the LolB family.</text>
</comment>
<evidence type="ECO:0000256" key="5">
    <source>
        <dbReference type="ARBA" id="ARBA00022448"/>
    </source>
</evidence>
<comment type="subunit">
    <text evidence="3 13">Monomer.</text>
</comment>
<name>A0ABV7CGV5_9GAMM</name>
<dbReference type="Proteomes" id="UP001595453">
    <property type="component" value="Unassembled WGS sequence"/>
</dbReference>
<protein>
    <recommendedName>
        <fullName evidence="4 13">Outer-membrane lipoprotein LolB</fullName>
    </recommendedName>
</protein>
<dbReference type="RefSeq" id="WP_377121302.1">
    <property type="nucleotide sequence ID" value="NZ_JBHRSD010000010.1"/>
</dbReference>
<feature type="chain" id="PRO_5046673167" description="Outer-membrane lipoprotein LolB" evidence="14">
    <location>
        <begin position="21"/>
        <end position="195"/>
    </location>
</feature>
<evidence type="ECO:0000256" key="13">
    <source>
        <dbReference type="HAMAP-Rule" id="MF_00233"/>
    </source>
</evidence>
<keyword evidence="7 13" id="KW-0653">Protein transport</keyword>
<comment type="subcellular location">
    <subcellularLocation>
        <location evidence="1 13">Cell outer membrane</location>
        <topology evidence="1 13">Lipid-anchor</topology>
    </subcellularLocation>
</comment>
<dbReference type="PROSITE" id="PS51257">
    <property type="entry name" value="PROKAR_LIPOPROTEIN"/>
    <property type="match status" value="1"/>
</dbReference>
<proteinExistence type="inferred from homology"/>
<reference evidence="16" key="1">
    <citation type="journal article" date="2019" name="Int. J. Syst. Evol. Microbiol.">
        <title>The Global Catalogue of Microorganisms (GCM) 10K type strain sequencing project: providing services to taxonomists for standard genome sequencing and annotation.</title>
        <authorList>
            <consortium name="The Broad Institute Genomics Platform"/>
            <consortium name="The Broad Institute Genome Sequencing Center for Infectious Disease"/>
            <person name="Wu L."/>
            <person name="Ma J."/>
        </authorList>
    </citation>
    <scope>NUCLEOTIDE SEQUENCE [LARGE SCALE GENOMIC DNA]</scope>
    <source>
        <strain evidence="16">KCTC 42730</strain>
    </source>
</reference>
<keyword evidence="16" id="KW-1185">Reference proteome</keyword>
<keyword evidence="5 13" id="KW-0813">Transport</keyword>
<keyword evidence="11 13" id="KW-0998">Cell outer membrane</keyword>
<evidence type="ECO:0000256" key="11">
    <source>
        <dbReference type="ARBA" id="ARBA00023237"/>
    </source>
</evidence>
<evidence type="ECO:0000256" key="3">
    <source>
        <dbReference type="ARBA" id="ARBA00011245"/>
    </source>
</evidence>
<keyword evidence="10 13" id="KW-0143">Chaperone</keyword>
<keyword evidence="6 13" id="KW-0732">Signal</keyword>
<keyword evidence="8 13" id="KW-0472">Membrane</keyword>
<dbReference type="InterPro" id="IPR004565">
    <property type="entry name" value="OM_lipoprot_LolB"/>
</dbReference>
<accession>A0ABV7CGV5</accession>
<dbReference type="SUPFAM" id="SSF89392">
    <property type="entry name" value="Prokaryotic lipoproteins and lipoprotein localization factors"/>
    <property type="match status" value="1"/>
</dbReference>
<gene>
    <name evidence="13 15" type="primary">lolB</name>
    <name evidence="15" type="ORF">ACFOEE_04345</name>
</gene>
<dbReference type="NCBIfam" id="TIGR00548">
    <property type="entry name" value="lolB"/>
    <property type="match status" value="1"/>
</dbReference>
<dbReference type="Pfam" id="PF03550">
    <property type="entry name" value="LolB"/>
    <property type="match status" value="1"/>
</dbReference>
<comment type="function">
    <text evidence="13">Plays a critical role in the incorporation of lipoproteins in the outer membrane after they are released by the LolA protein.</text>
</comment>
<comment type="caution">
    <text evidence="15">The sequence shown here is derived from an EMBL/GenBank/DDBJ whole genome shotgun (WGS) entry which is preliminary data.</text>
</comment>
<dbReference type="EMBL" id="JBHRSD010000010">
    <property type="protein sequence ID" value="MFC3031748.1"/>
    <property type="molecule type" value="Genomic_DNA"/>
</dbReference>
<dbReference type="HAMAP" id="MF_00233">
    <property type="entry name" value="LolB"/>
    <property type="match status" value="1"/>
</dbReference>
<keyword evidence="12 13" id="KW-0449">Lipoprotein</keyword>
<feature type="signal peptide" evidence="14">
    <location>
        <begin position="1"/>
        <end position="20"/>
    </location>
</feature>
<evidence type="ECO:0000313" key="16">
    <source>
        <dbReference type="Proteomes" id="UP001595453"/>
    </source>
</evidence>
<dbReference type="InterPro" id="IPR029046">
    <property type="entry name" value="LolA/LolB/LppX"/>
</dbReference>
<evidence type="ECO:0000313" key="15">
    <source>
        <dbReference type="EMBL" id="MFC3031748.1"/>
    </source>
</evidence>
<dbReference type="CDD" id="cd16326">
    <property type="entry name" value="LolB"/>
    <property type="match status" value="1"/>
</dbReference>
<evidence type="ECO:0000256" key="4">
    <source>
        <dbReference type="ARBA" id="ARBA00016202"/>
    </source>
</evidence>
<organism evidence="15 16">
    <name type="scientific">Pseudoalteromonas fenneropenaei</name>
    <dbReference type="NCBI Taxonomy" id="1737459"/>
    <lineage>
        <taxon>Bacteria</taxon>
        <taxon>Pseudomonadati</taxon>
        <taxon>Pseudomonadota</taxon>
        <taxon>Gammaproteobacteria</taxon>
        <taxon>Alteromonadales</taxon>
        <taxon>Pseudoalteromonadaceae</taxon>
        <taxon>Pseudoalteromonas</taxon>
    </lineage>
</organism>
<evidence type="ECO:0000256" key="1">
    <source>
        <dbReference type="ARBA" id="ARBA00004459"/>
    </source>
</evidence>
<evidence type="ECO:0000256" key="9">
    <source>
        <dbReference type="ARBA" id="ARBA00023139"/>
    </source>
</evidence>
<sequence length="195" mass="22514">MKRFHLILLMFIMILGGCSSRITPPDSVQMGWQKRLAAQTDWRVQGKVAFLSSQERQSANFVWNYKEPFHDIKLTSFIGTQVLHLVESRGGVSLELPDDTFYGKNTAELLARLTGLQLPVADAEHWLTATLTLHDARFDEQARLVSGTWLDQQGQVWQLNYQQYINQDGFFLPTRITLKNQDLTIKLNLSRWQFT</sequence>
<dbReference type="Gene3D" id="2.50.20.10">
    <property type="entry name" value="Lipoprotein localisation LolA/LolB/LppX"/>
    <property type="match status" value="1"/>
</dbReference>
<evidence type="ECO:0000256" key="2">
    <source>
        <dbReference type="ARBA" id="ARBA00009696"/>
    </source>
</evidence>
<keyword evidence="9 13" id="KW-0564">Palmitate</keyword>
<evidence type="ECO:0000256" key="8">
    <source>
        <dbReference type="ARBA" id="ARBA00023136"/>
    </source>
</evidence>